<keyword evidence="3" id="KW-0687">Ribonucleoprotein</keyword>
<comment type="similarity">
    <text evidence="1">Belongs to the bacterial ribosomal protein bL27 family.</text>
</comment>
<sequence length="338" mass="36590">MRVMEAKSVGRLSSKGAEDFDADGDGTKKMLRVEKDRVSRWERNLSIATTSLVVSQHVSALSTRDGSHFEVVGKRELTSSFDDRRCNLVSLISITTVAHNTPSTTAILVNMLTGTTSLLRRTAVAAAARAATSHAPASLAIASSSFAQSSTVLPAFAFGGSIQTRNSTKRGGGSTKNNRNSPGKRLGYKKQTGQIVYPGQIIFRQRGTSWHPGPNVAIGKDHTIFATAPGYVHYYYSEAPSSPPSPVHAASTSPSGIKLPIKQLTPTHFHAKELTTTPHPSSKKPRRRYIAVSPNPDTTFPLPAGTPRERRFEKIDLNSLQQQIDQLKIHQQAADPAE</sequence>
<dbReference type="STRING" id="1305764.R9P1E9"/>
<dbReference type="GO" id="GO:0006412">
    <property type="term" value="P:translation"/>
    <property type="evidence" value="ECO:0007669"/>
    <property type="project" value="InterPro"/>
</dbReference>
<dbReference type="PANTHER" id="PTHR15893:SF0">
    <property type="entry name" value="LARGE RIBOSOMAL SUBUNIT PROTEIN BL27M"/>
    <property type="match status" value="1"/>
</dbReference>
<feature type="region of interest" description="Disordered" evidence="5">
    <location>
        <begin position="272"/>
        <end position="308"/>
    </location>
</feature>
<dbReference type="eggNOG" id="KOG4600">
    <property type="taxonomic scope" value="Eukaryota"/>
</dbReference>
<evidence type="ECO:0000256" key="2">
    <source>
        <dbReference type="ARBA" id="ARBA00022980"/>
    </source>
</evidence>
<keyword evidence="7" id="KW-1185">Reference proteome</keyword>
<dbReference type="GO" id="GO:0005762">
    <property type="term" value="C:mitochondrial large ribosomal subunit"/>
    <property type="evidence" value="ECO:0007669"/>
    <property type="project" value="TreeGrafter"/>
</dbReference>
<feature type="region of interest" description="Disordered" evidence="5">
    <location>
        <begin position="164"/>
        <end position="187"/>
    </location>
</feature>
<name>R9P1E9_PSEHS</name>
<dbReference type="PROSITE" id="PS00831">
    <property type="entry name" value="RIBOSOMAL_L27"/>
    <property type="match status" value="1"/>
</dbReference>
<dbReference type="InterPro" id="IPR001684">
    <property type="entry name" value="Ribosomal_bL27"/>
</dbReference>
<dbReference type="GeneID" id="24107803"/>
<dbReference type="EMBL" id="DF238786">
    <property type="protein sequence ID" value="GAC94937.1"/>
    <property type="molecule type" value="Genomic_DNA"/>
</dbReference>
<dbReference type="FunFam" id="2.40.50.100:FF:000020">
    <property type="entry name" value="50S ribosomal protein L27"/>
    <property type="match status" value="1"/>
</dbReference>
<evidence type="ECO:0000313" key="6">
    <source>
        <dbReference type="EMBL" id="GAC94937.1"/>
    </source>
</evidence>
<evidence type="ECO:0000256" key="1">
    <source>
        <dbReference type="ARBA" id="ARBA00010797"/>
    </source>
</evidence>
<reference evidence="7" key="1">
    <citation type="journal article" date="2013" name="Genome Announc.">
        <title>Draft genome sequence of the basidiomycetous yeast-like fungus Pseudozyma hubeiensis SY62, which produces an abundant amount of the biosurfactant mannosylerythritol lipids.</title>
        <authorList>
            <person name="Konishi M."/>
            <person name="Hatada Y."/>
            <person name="Horiuchi J."/>
        </authorList>
    </citation>
    <scope>NUCLEOTIDE SEQUENCE [LARGE SCALE GENOMIC DNA]</scope>
    <source>
        <strain evidence="7">SY62</strain>
    </source>
</reference>
<gene>
    <name evidence="6" type="ORF">PHSY_002510</name>
</gene>
<dbReference type="SUPFAM" id="SSF110324">
    <property type="entry name" value="Ribosomal L27 protein-like"/>
    <property type="match status" value="1"/>
</dbReference>
<keyword evidence="2" id="KW-0689">Ribosomal protein</keyword>
<dbReference type="PANTHER" id="PTHR15893">
    <property type="entry name" value="RIBOSOMAL PROTEIN L27"/>
    <property type="match status" value="1"/>
</dbReference>
<dbReference type="Proteomes" id="UP000014071">
    <property type="component" value="Unassembled WGS sequence"/>
</dbReference>
<dbReference type="RefSeq" id="XP_012188524.1">
    <property type="nucleotide sequence ID" value="XM_012333134.1"/>
</dbReference>
<dbReference type="AlphaFoldDB" id="R9P1E9"/>
<dbReference type="GO" id="GO:0003735">
    <property type="term" value="F:structural constituent of ribosome"/>
    <property type="evidence" value="ECO:0007669"/>
    <property type="project" value="InterPro"/>
</dbReference>
<evidence type="ECO:0000313" key="7">
    <source>
        <dbReference type="Proteomes" id="UP000014071"/>
    </source>
</evidence>
<dbReference type="Gene3D" id="2.40.50.100">
    <property type="match status" value="1"/>
</dbReference>
<dbReference type="Pfam" id="PF01016">
    <property type="entry name" value="Ribosomal_L27"/>
    <property type="match status" value="1"/>
</dbReference>
<accession>R9P1E9</accession>
<protein>
    <recommendedName>
        <fullName evidence="4">Large ribosomal subunit protein bL27m</fullName>
    </recommendedName>
</protein>
<evidence type="ECO:0000256" key="5">
    <source>
        <dbReference type="SAM" id="MobiDB-lite"/>
    </source>
</evidence>
<organism evidence="6 7">
    <name type="scientific">Pseudozyma hubeiensis (strain SY62)</name>
    <name type="common">Yeast</name>
    <dbReference type="NCBI Taxonomy" id="1305764"/>
    <lineage>
        <taxon>Eukaryota</taxon>
        <taxon>Fungi</taxon>
        <taxon>Dikarya</taxon>
        <taxon>Basidiomycota</taxon>
        <taxon>Ustilaginomycotina</taxon>
        <taxon>Ustilaginomycetes</taxon>
        <taxon>Ustilaginales</taxon>
        <taxon>Ustilaginaceae</taxon>
        <taxon>Pseudozyma</taxon>
    </lineage>
</organism>
<dbReference type="OrthoDB" id="1867012at2759"/>
<evidence type="ECO:0000256" key="4">
    <source>
        <dbReference type="ARBA" id="ARBA00035267"/>
    </source>
</evidence>
<dbReference type="HOGENOM" id="CLU_821661_0_0_1"/>
<dbReference type="InterPro" id="IPR018261">
    <property type="entry name" value="Ribosomal_bL27_CS"/>
</dbReference>
<dbReference type="PRINTS" id="PR00063">
    <property type="entry name" value="RIBOSOMALL27"/>
</dbReference>
<proteinExistence type="inferred from homology"/>
<dbReference type="NCBIfam" id="TIGR00062">
    <property type="entry name" value="L27"/>
    <property type="match status" value="1"/>
</dbReference>
<evidence type="ECO:0000256" key="3">
    <source>
        <dbReference type="ARBA" id="ARBA00023274"/>
    </source>
</evidence>